<protein>
    <submittedName>
        <fullName evidence="1">Uncharacterized protein</fullName>
    </submittedName>
</protein>
<reference evidence="1 2" key="1">
    <citation type="submission" date="2023-09" db="EMBL/GenBank/DDBJ databases">
        <authorList>
            <person name="Rey-Velasco X."/>
        </authorList>
    </citation>
    <scope>NUCLEOTIDE SEQUENCE [LARGE SCALE GENOMIC DNA]</scope>
    <source>
        <strain evidence="1 2">P385</strain>
    </source>
</reference>
<evidence type="ECO:0000313" key="1">
    <source>
        <dbReference type="EMBL" id="MDT0618436.1"/>
    </source>
</evidence>
<dbReference type="Proteomes" id="UP001259982">
    <property type="component" value="Unassembled WGS sequence"/>
</dbReference>
<name>A0ABU3BBU0_9GAMM</name>
<keyword evidence="2" id="KW-1185">Reference proteome</keyword>
<gene>
    <name evidence="1" type="ORF">RM531_08100</name>
</gene>
<dbReference type="EMBL" id="JAVRHY010000006">
    <property type="protein sequence ID" value="MDT0618436.1"/>
    <property type="molecule type" value="Genomic_DNA"/>
</dbReference>
<proteinExistence type="predicted"/>
<comment type="caution">
    <text evidence="1">The sequence shown here is derived from an EMBL/GenBank/DDBJ whole genome shotgun (WGS) entry which is preliminary data.</text>
</comment>
<organism evidence="1 2">
    <name type="scientific">Spectribacter acetivorans</name>
    <dbReference type="NCBI Taxonomy" id="3075603"/>
    <lineage>
        <taxon>Bacteria</taxon>
        <taxon>Pseudomonadati</taxon>
        <taxon>Pseudomonadota</taxon>
        <taxon>Gammaproteobacteria</taxon>
        <taxon>Salinisphaerales</taxon>
        <taxon>Salinisphaeraceae</taxon>
        <taxon>Spectribacter</taxon>
    </lineage>
</organism>
<evidence type="ECO:0000313" key="2">
    <source>
        <dbReference type="Proteomes" id="UP001259982"/>
    </source>
</evidence>
<dbReference type="RefSeq" id="WP_311658538.1">
    <property type="nucleotide sequence ID" value="NZ_JAVRHY010000006.1"/>
</dbReference>
<accession>A0ABU3BBU0</accession>
<sequence>MDRCKVCGVSIDPHGDCACEPEDVDLSLCTEQVLTCPLFKTAGGPIDAPVCQTCGKQRPRRTGPTLRVVPRRWTQADLFEPDS</sequence>